<dbReference type="OrthoDB" id="3764736at2759"/>
<accession>A0A9P4T865</accession>
<comment type="caution">
    <text evidence="1">The sequence shown here is derived from an EMBL/GenBank/DDBJ whole genome shotgun (WGS) entry which is preliminary data.</text>
</comment>
<evidence type="ECO:0000313" key="1">
    <source>
        <dbReference type="EMBL" id="KAF2996930.1"/>
    </source>
</evidence>
<gene>
    <name evidence="1" type="ORF">E8E13_006367</name>
</gene>
<sequence length="181" mass="21170">MAPEFLCYRPANTLLQTGIITEAEYYHNVFQHLVWEHDCKGKAPLANDLIGAEIKSLITKSWSTIDDTTPFEQVFPASRQGPEVFRESLEGVPESFREPWFRSVAYIALRERDAVKLGWAVEGCQGKFDEKFEWEAYTVRQSREKEEIAKRCWDVLMEKGFEEPTHWKGRNSTRVRDDPMY</sequence>
<protein>
    <submittedName>
        <fullName evidence="1">Uncharacterized protein</fullName>
    </submittedName>
</protein>
<organism evidence="1 2">
    <name type="scientific">Curvularia kusanoi</name>
    <name type="common">Cochliobolus kusanoi</name>
    <dbReference type="NCBI Taxonomy" id="90978"/>
    <lineage>
        <taxon>Eukaryota</taxon>
        <taxon>Fungi</taxon>
        <taxon>Dikarya</taxon>
        <taxon>Ascomycota</taxon>
        <taxon>Pezizomycotina</taxon>
        <taxon>Dothideomycetes</taxon>
        <taxon>Pleosporomycetidae</taxon>
        <taxon>Pleosporales</taxon>
        <taxon>Pleosporineae</taxon>
        <taxon>Pleosporaceae</taxon>
        <taxon>Curvularia</taxon>
    </lineage>
</organism>
<dbReference type="EMBL" id="SWKU01000025">
    <property type="protein sequence ID" value="KAF2996930.1"/>
    <property type="molecule type" value="Genomic_DNA"/>
</dbReference>
<reference evidence="1" key="1">
    <citation type="submission" date="2019-04" db="EMBL/GenBank/DDBJ databases">
        <title>Sequencing of skin fungus with MAO and IRED activity.</title>
        <authorList>
            <person name="Marsaioli A.J."/>
            <person name="Bonatto J.M.C."/>
            <person name="Reis Junior O."/>
        </authorList>
    </citation>
    <scope>NUCLEOTIDE SEQUENCE</scope>
    <source>
        <strain evidence="1">30M1</strain>
    </source>
</reference>
<dbReference type="AlphaFoldDB" id="A0A9P4T865"/>
<dbReference type="Proteomes" id="UP000801428">
    <property type="component" value="Unassembled WGS sequence"/>
</dbReference>
<proteinExistence type="predicted"/>
<evidence type="ECO:0000313" key="2">
    <source>
        <dbReference type="Proteomes" id="UP000801428"/>
    </source>
</evidence>
<name>A0A9P4T865_CURKU</name>
<keyword evidence="2" id="KW-1185">Reference proteome</keyword>